<evidence type="ECO:0000313" key="3">
    <source>
        <dbReference type="Proteomes" id="UP001431199"/>
    </source>
</evidence>
<dbReference type="EMBL" id="JAODBU010000002">
    <property type="protein sequence ID" value="MCT7397722.1"/>
    <property type="molecule type" value="Genomic_DNA"/>
</dbReference>
<dbReference type="Proteomes" id="UP001431199">
    <property type="component" value="Unassembled WGS sequence"/>
</dbReference>
<organism evidence="2 3">
    <name type="scientific">Eubacterium album</name>
    <dbReference type="NCBI Taxonomy" id="2978477"/>
    <lineage>
        <taxon>Bacteria</taxon>
        <taxon>Bacillati</taxon>
        <taxon>Bacillota</taxon>
        <taxon>Clostridia</taxon>
        <taxon>Eubacteriales</taxon>
        <taxon>Eubacteriaceae</taxon>
        <taxon>Eubacterium</taxon>
    </lineage>
</organism>
<reference evidence="2" key="1">
    <citation type="submission" date="2022-09" db="EMBL/GenBank/DDBJ databases">
        <title>Eubacterium sp. LFL-14 isolated from human feces.</title>
        <authorList>
            <person name="Liu F."/>
        </authorList>
    </citation>
    <scope>NUCLEOTIDE SEQUENCE</scope>
    <source>
        <strain evidence="2">LFL-14</strain>
    </source>
</reference>
<sequence>MEENLKTEETVEEKEYEMTRDEYKKEILKMITADSKVNKMQIMAIKKKLKTITMDEIDDMYHRFKEEGFGNILNKAKKMKQEEDEAKKAEKEKKSEK</sequence>
<accession>A0ABT2LWQ1</accession>
<evidence type="ECO:0000256" key="1">
    <source>
        <dbReference type="SAM" id="MobiDB-lite"/>
    </source>
</evidence>
<gene>
    <name evidence="2" type="ORF">N5B56_01305</name>
</gene>
<comment type="caution">
    <text evidence="2">The sequence shown here is derived from an EMBL/GenBank/DDBJ whole genome shotgun (WGS) entry which is preliminary data.</text>
</comment>
<keyword evidence="3" id="KW-1185">Reference proteome</keyword>
<dbReference type="RefSeq" id="WP_260978158.1">
    <property type="nucleotide sequence ID" value="NZ_JAODBU010000002.1"/>
</dbReference>
<name>A0ABT2LWQ1_9FIRM</name>
<feature type="compositionally biased region" description="Basic and acidic residues" evidence="1">
    <location>
        <begin position="79"/>
        <end position="97"/>
    </location>
</feature>
<proteinExistence type="predicted"/>
<evidence type="ECO:0000313" key="2">
    <source>
        <dbReference type="EMBL" id="MCT7397722.1"/>
    </source>
</evidence>
<feature type="region of interest" description="Disordered" evidence="1">
    <location>
        <begin position="77"/>
        <end position="97"/>
    </location>
</feature>
<protein>
    <submittedName>
        <fullName evidence="2">Uncharacterized protein</fullName>
    </submittedName>
</protein>